<evidence type="ECO:0000313" key="1">
    <source>
        <dbReference type="EMBL" id="OLY82855.1"/>
    </source>
</evidence>
<dbReference type="Proteomes" id="UP000187455">
    <property type="component" value="Unassembled WGS sequence"/>
</dbReference>
<accession>A0A1R0H144</accession>
<reference evidence="1 2" key="1">
    <citation type="journal article" date="2016" name="Mol. Biol. Evol.">
        <title>Genome-Wide Survey of Gut Fungi (Harpellales) Reveals the First Horizontally Transferred Ubiquitin Gene from a Mosquito Host.</title>
        <authorList>
            <person name="Wang Y."/>
            <person name="White M.M."/>
            <person name="Kvist S."/>
            <person name="Moncalvo J.M."/>
        </authorList>
    </citation>
    <scope>NUCLEOTIDE SEQUENCE [LARGE SCALE GENOMIC DNA]</scope>
    <source>
        <strain evidence="1 2">ALG-7-W6</strain>
    </source>
</reference>
<dbReference type="EMBL" id="LSSL01001210">
    <property type="protein sequence ID" value="OLY82855.1"/>
    <property type="molecule type" value="Genomic_DNA"/>
</dbReference>
<sequence length="113" mass="12646">MEVESARTQIFSYGRFGEYEAHRRLVNTRSLDEAAVGGEIGGERNAERGPAGRVSIVHEVLANVLGRGELDLRLSLFLGGKIENHSGSYKILKQENKTIEKIKKNEEYSKREG</sequence>
<name>A0A1R0H144_9FUNG</name>
<gene>
    <name evidence="1" type="ORF">AYI68_g3015</name>
</gene>
<keyword evidence="2" id="KW-1185">Reference proteome</keyword>
<organism evidence="1 2">
    <name type="scientific">Smittium mucronatum</name>
    <dbReference type="NCBI Taxonomy" id="133383"/>
    <lineage>
        <taxon>Eukaryota</taxon>
        <taxon>Fungi</taxon>
        <taxon>Fungi incertae sedis</taxon>
        <taxon>Zoopagomycota</taxon>
        <taxon>Kickxellomycotina</taxon>
        <taxon>Harpellomycetes</taxon>
        <taxon>Harpellales</taxon>
        <taxon>Legeriomycetaceae</taxon>
        <taxon>Smittium</taxon>
    </lineage>
</organism>
<proteinExistence type="predicted"/>
<protein>
    <submittedName>
        <fullName evidence="1">Uncharacterized protein</fullName>
    </submittedName>
</protein>
<evidence type="ECO:0000313" key="2">
    <source>
        <dbReference type="Proteomes" id="UP000187455"/>
    </source>
</evidence>
<dbReference type="AlphaFoldDB" id="A0A1R0H144"/>
<comment type="caution">
    <text evidence="1">The sequence shown here is derived from an EMBL/GenBank/DDBJ whole genome shotgun (WGS) entry which is preliminary data.</text>
</comment>